<gene>
    <name evidence="2" type="ORF">ACFP4F_18205</name>
</gene>
<feature type="compositionally biased region" description="Basic and acidic residues" evidence="1">
    <location>
        <begin position="45"/>
        <end position="55"/>
    </location>
</feature>
<accession>A0ABW1MNC4</accession>
<evidence type="ECO:0000313" key="3">
    <source>
        <dbReference type="Proteomes" id="UP001596139"/>
    </source>
</evidence>
<organism evidence="2 3">
    <name type="scientific">Streptomyces ochraceiscleroticus</name>
    <dbReference type="NCBI Taxonomy" id="47761"/>
    <lineage>
        <taxon>Bacteria</taxon>
        <taxon>Bacillati</taxon>
        <taxon>Actinomycetota</taxon>
        <taxon>Actinomycetes</taxon>
        <taxon>Kitasatosporales</taxon>
        <taxon>Streptomycetaceae</taxon>
        <taxon>Streptomyces</taxon>
    </lineage>
</organism>
<evidence type="ECO:0000313" key="2">
    <source>
        <dbReference type="EMBL" id="MFC6064467.1"/>
    </source>
</evidence>
<dbReference type="RefSeq" id="WP_031064564.1">
    <property type="nucleotide sequence ID" value="NZ_JBHSPX010000005.1"/>
</dbReference>
<dbReference type="EMBL" id="JBHSPX010000005">
    <property type="protein sequence ID" value="MFC6064467.1"/>
    <property type="molecule type" value="Genomic_DNA"/>
</dbReference>
<proteinExistence type="predicted"/>
<protein>
    <submittedName>
        <fullName evidence="2">Asp23/Gls24 family envelope stress response protein</fullName>
    </submittedName>
</protein>
<comment type="caution">
    <text evidence="2">The sequence shown here is derived from an EMBL/GenBank/DDBJ whole genome shotgun (WGS) entry which is preliminary data.</text>
</comment>
<name>A0ABW1MNC4_9ACTN</name>
<feature type="compositionally biased region" description="Low complexity" evidence="1">
    <location>
        <begin position="1"/>
        <end position="17"/>
    </location>
</feature>
<reference evidence="3" key="1">
    <citation type="journal article" date="2019" name="Int. J. Syst. Evol. Microbiol.">
        <title>The Global Catalogue of Microorganisms (GCM) 10K type strain sequencing project: providing services to taxonomists for standard genome sequencing and annotation.</title>
        <authorList>
            <consortium name="The Broad Institute Genomics Platform"/>
            <consortium name="The Broad Institute Genome Sequencing Center for Infectious Disease"/>
            <person name="Wu L."/>
            <person name="Ma J."/>
        </authorList>
    </citation>
    <scope>NUCLEOTIDE SEQUENCE [LARGE SCALE GENOMIC DNA]</scope>
    <source>
        <strain evidence="3">CGMCC 1.15180</strain>
    </source>
</reference>
<feature type="compositionally biased region" description="Basic and acidic residues" evidence="1">
    <location>
        <begin position="89"/>
        <end position="98"/>
    </location>
</feature>
<feature type="region of interest" description="Disordered" evidence="1">
    <location>
        <begin position="1"/>
        <end position="98"/>
    </location>
</feature>
<dbReference type="Proteomes" id="UP001596139">
    <property type="component" value="Unassembled WGS sequence"/>
</dbReference>
<evidence type="ECO:0000256" key="1">
    <source>
        <dbReference type="SAM" id="MobiDB-lite"/>
    </source>
</evidence>
<sequence length="177" mass="18883">MAGQTPQPAVQSSAVQPPAVPPAQRGATRISDRVVAKIAAQAAREALRRGPDAVPRDGSGAHAADSPYTDDLAARDGAPDSDTPQRGTRPRDVRPDDARATVVVRRHNSQDTHGEAHVRIFVELGYPCDIGAECGAVRRQVTERVWALAGMTVPEVAVQVTRLHSPQLKRAGQGRVR</sequence>
<keyword evidence="3" id="KW-1185">Reference proteome</keyword>